<keyword evidence="1" id="KW-0175">Coiled coil</keyword>
<evidence type="ECO:0000256" key="1">
    <source>
        <dbReference type="SAM" id="Coils"/>
    </source>
</evidence>
<name>A0AAN9VNK8_9ORTH</name>
<keyword evidence="3" id="KW-1185">Reference proteome</keyword>
<organism evidence="2 3">
    <name type="scientific">Gryllus longicercus</name>
    <dbReference type="NCBI Taxonomy" id="2509291"/>
    <lineage>
        <taxon>Eukaryota</taxon>
        <taxon>Metazoa</taxon>
        <taxon>Ecdysozoa</taxon>
        <taxon>Arthropoda</taxon>
        <taxon>Hexapoda</taxon>
        <taxon>Insecta</taxon>
        <taxon>Pterygota</taxon>
        <taxon>Neoptera</taxon>
        <taxon>Polyneoptera</taxon>
        <taxon>Orthoptera</taxon>
        <taxon>Ensifera</taxon>
        <taxon>Gryllidea</taxon>
        <taxon>Grylloidea</taxon>
        <taxon>Gryllidae</taxon>
        <taxon>Gryllinae</taxon>
        <taxon>Gryllus</taxon>
    </lineage>
</organism>
<evidence type="ECO:0008006" key="4">
    <source>
        <dbReference type="Google" id="ProtNLM"/>
    </source>
</evidence>
<proteinExistence type="predicted"/>
<feature type="coiled-coil region" evidence="1">
    <location>
        <begin position="140"/>
        <end position="174"/>
    </location>
</feature>
<dbReference type="AlphaFoldDB" id="A0AAN9VNK8"/>
<evidence type="ECO:0000313" key="3">
    <source>
        <dbReference type="Proteomes" id="UP001378592"/>
    </source>
</evidence>
<dbReference type="Proteomes" id="UP001378592">
    <property type="component" value="Unassembled WGS sequence"/>
</dbReference>
<accession>A0AAN9VNK8</accession>
<protein>
    <recommendedName>
        <fullName evidence="4">HAUS augmin-like complex subunit 6</fullName>
    </recommendedName>
</protein>
<sequence length="692" mass="78857">MTSRSSLGEELVENFQLLLQFYPNDDCASVVKENMLSLPDKRTFQNVMKFVFDILKPSWRSEISSRFITPQDERQFNNMLCDHFKALRKEFPEVGLPLLTPSSLICFHGQRCREHLLKITTCLMLFIMRKEKYQPDEEIDKDILQEFNDLTKECDNLRKQIQQKREENEQAVAHQMEILQLVVSAGYWNEDIKRRFLDISDKNIIAEMIKKKDNSLNELKYLKEKLQPYFVHVYHIYNKVDCACQPVFNLPDEKVSKISDFLCEVDRNRICVDIMQLKLISAVKILKIKYAKSIDPNVQFDEHVPSALIEKLEELVSADVDENTSVDINTLLGSSPLVVDMNSPADDASLGFTPITHVTPIARDWMKLKKKPVKMDLESLAECVVPAKVCASPVRIIPTQIVSDQFEKPKSNETIMAVVERMRSRMAETPSKFATHRFNSSDLKTSFPSFCSTTGPPLHYPMSALKFENSTPVSKSQVPILSRTTGRRQSMGFAKPANCLVRRQLACTPLTKMKPPTTSGKPKSVTGTNEDKILDKLVQQLVEDKNNESFDSDSLADDLDLSLSGVERIQYPCAGNEFPIQINSNHETGLSSTQAEHTAPLLEHPILSEVIEDDRELSALINSICEDECPNSQDLDEKEQLDIFLSDKEISKIYDSQQKSQRKPEVAKKSGRPSLDLLIERFNAIKKGQQQK</sequence>
<comment type="caution">
    <text evidence="2">The sequence shown here is derived from an EMBL/GenBank/DDBJ whole genome shotgun (WGS) entry which is preliminary data.</text>
</comment>
<evidence type="ECO:0000313" key="2">
    <source>
        <dbReference type="EMBL" id="KAK7868414.1"/>
    </source>
</evidence>
<dbReference type="EMBL" id="JAZDUA010000095">
    <property type="protein sequence ID" value="KAK7868414.1"/>
    <property type="molecule type" value="Genomic_DNA"/>
</dbReference>
<gene>
    <name evidence="2" type="ORF">R5R35_005039</name>
</gene>
<reference evidence="2 3" key="1">
    <citation type="submission" date="2024-03" db="EMBL/GenBank/DDBJ databases">
        <title>The genome assembly and annotation of the cricket Gryllus longicercus Weissman &amp; Gray.</title>
        <authorList>
            <person name="Szrajer S."/>
            <person name="Gray D."/>
            <person name="Ylla G."/>
        </authorList>
    </citation>
    <scope>NUCLEOTIDE SEQUENCE [LARGE SCALE GENOMIC DNA]</scope>
    <source>
        <strain evidence="2">DAG 2021-001</strain>
        <tissue evidence="2">Whole body minus gut</tissue>
    </source>
</reference>